<organism evidence="1">
    <name type="scientific">Wuchereria bancrofti</name>
    <dbReference type="NCBI Taxonomy" id="6293"/>
    <lineage>
        <taxon>Eukaryota</taxon>
        <taxon>Metazoa</taxon>
        <taxon>Ecdysozoa</taxon>
        <taxon>Nematoda</taxon>
        <taxon>Chromadorea</taxon>
        <taxon>Rhabditida</taxon>
        <taxon>Spirurina</taxon>
        <taxon>Spiruromorpha</taxon>
        <taxon>Filarioidea</taxon>
        <taxon>Onchocercidae</taxon>
        <taxon>Wuchereria</taxon>
    </lineage>
</organism>
<proteinExistence type="predicted"/>
<dbReference type="WBParaSite" id="maker-PairedContig_892-snap-gene-0.4-mRNA-1">
    <property type="protein sequence ID" value="maker-PairedContig_892-snap-gene-0.4-mRNA-1"/>
    <property type="gene ID" value="maker-PairedContig_892-snap-gene-0.4"/>
</dbReference>
<dbReference type="AlphaFoldDB" id="A0A1I8F1G0"/>
<name>A0A1I8F1G0_WUCBA</name>
<evidence type="ECO:0000313" key="1">
    <source>
        <dbReference type="WBParaSite" id="maker-PairedContig_892-snap-gene-0.4-mRNA-1"/>
    </source>
</evidence>
<protein>
    <submittedName>
        <fullName evidence="1">Uncharacterized protein</fullName>
    </submittedName>
</protein>
<dbReference type="STRING" id="6293.A0A1I8F1G0"/>
<reference evidence="1" key="1">
    <citation type="submission" date="2016-11" db="UniProtKB">
        <authorList>
            <consortium name="WormBaseParasite"/>
        </authorList>
    </citation>
    <scope>IDENTIFICATION</scope>
    <source>
        <strain evidence="1">pt0022</strain>
    </source>
</reference>
<accession>A0A1I8F1G0</accession>
<sequence>MLQQIDVRIAVVESKHIAKEPSLKGELETVVKYRTFSPYNHASENALQMETDRKYLLNSYEKVVRNYDEKLKQLCDIFIEPLQMIARDMFDLSHKLFKTKKQLDETLQLIAITEQTNECRLEAAEIASGNLNNSVSKSTEKNELSSVKRIRTACKAAKNQCFNFFGFNKRMASRYERLSRIGISLFDATFCKSY</sequence>